<sequence>MKKIFQKVIAVMIAVSTLSFGVMPVTHAETIVYTTRTGSKYHSRKSCPTLSRSRVIYSKTLSEAKAEGLDACKVCARNLSSTKKSSTKSTKKSNYRVTYQAAPAPDKNAYRTVNGNKPTFTKAQMTTKSFERYSALDSLGRCRTAFVNASPSTLPTKKRGSIGMVKPTGWHTVRYSIVGNGSAGYLYNRCHLIAYEISGENANRRNLITGTRYMNVTGMLPFENRIANYIKATRHHVLYRVTPDFKGSNLIANGVHMEAYSVEDHGKGIKFNVYCYNKQPGIKLNYKTGASSLA</sequence>
<dbReference type="KEGG" id="ebm:SG0102_27570"/>
<name>A0A3G9JS17_9FIRM</name>
<dbReference type="InParanoid" id="A0A3G9JS17"/>
<dbReference type="RefSeq" id="WP_231999811.1">
    <property type="nucleotide sequence ID" value="NZ_AP019309.1"/>
</dbReference>
<evidence type="ECO:0000313" key="3">
    <source>
        <dbReference type="EMBL" id="BBH27823.1"/>
    </source>
</evidence>
<dbReference type="Gene3D" id="3.40.570.10">
    <property type="entry name" value="Extracellular Endonuclease, subunit A"/>
    <property type="match status" value="1"/>
</dbReference>
<dbReference type="InterPro" id="IPR044927">
    <property type="entry name" value="Endonuclea_NS_2"/>
</dbReference>
<evidence type="ECO:0000313" key="4">
    <source>
        <dbReference type="Proteomes" id="UP000268059"/>
    </source>
</evidence>
<evidence type="ECO:0000256" key="1">
    <source>
        <dbReference type="SAM" id="SignalP"/>
    </source>
</evidence>
<feature type="domain" description="Type VII secretion system protein EssD-like" evidence="2">
    <location>
        <begin position="132"/>
        <end position="260"/>
    </location>
</feature>
<accession>A0A3G9JS17</accession>
<keyword evidence="4" id="KW-1185">Reference proteome</keyword>
<dbReference type="InterPro" id="IPR044929">
    <property type="entry name" value="DNA/RNA_non-sp_Endonuclease_sf"/>
</dbReference>
<feature type="signal peptide" evidence="1">
    <location>
        <begin position="1"/>
        <end position="28"/>
    </location>
</feature>
<dbReference type="EMBL" id="AP019309">
    <property type="protein sequence ID" value="BBH27823.1"/>
    <property type="molecule type" value="Genomic_DNA"/>
</dbReference>
<feature type="chain" id="PRO_5018215401" description="Type VII secretion system protein EssD-like domain-containing protein" evidence="1">
    <location>
        <begin position="29"/>
        <end position="294"/>
    </location>
</feature>
<dbReference type="Pfam" id="PF13930">
    <property type="entry name" value="Endonuclea_NS_2"/>
    <property type="match status" value="1"/>
</dbReference>
<protein>
    <recommendedName>
        <fullName evidence="2">Type VII secretion system protein EssD-like domain-containing protein</fullName>
    </recommendedName>
</protein>
<proteinExistence type="predicted"/>
<organism evidence="3 4">
    <name type="scientific">Intestinibaculum porci</name>
    <dbReference type="NCBI Taxonomy" id="2487118"/>
    <lineage>
        <taxon>Bacteria</taxon>
        <taxon>Bacillati</taxon>
        <taxon>Bacillota</taxon>
        <taxon>Erysipelotrichia</taxon>
        <taxon>Erysipelotrichales</taxon>
        <taxon>Erysipelotrichaceae</taxon>
        <taxon>Intestinibaculum</taxon>
    </lineage>
</organism>
<gene>
    <name evidence="3" type="ORF">SG0102_27570</name>
</gene>
<keyword evidence="1" id="KW-0732">Signal</keyword>
<dbReference type="Proteomes" id="UP000268059">
    <property type="component" value="Chromosome"/>
</dbReference>
<dbReference type="AlphaFoldDB" id="A0A3G9JS17"/>
<evidence type="ECO:0000259" key="2">
    <source>
        <dbReference type="Pfam" id="PF13930"/>
    </source>
</evidence>
<reference evidence="3 4" key="1">
    <citation type="submission" date="2018-11" db="EMBL/GenBank/DDBJ databases">
        <title>Novel Erysipelotrichaceae bacterium isolated from small intestine of a swine.</title>
        <authorList>
            <person name="Kim J.S."/>
            <person name="Choe H."/>
            <person name="Lee Y.R."/>
            <person name="Kim K.M."/>
            <person name="Park D.S."/>
        </authorList>
    </citation>
    <scope>NUCLEOTIDE SEQUENCE [LARGE SCALE GENOMIC DNA]</scope>
    <source>
        <strain evidence="3 4">SG0102</strain>
    </source>
</reference>